<dbReference type="AlphaFoldDB" id="A0A8X7SI71"/>
<evidence type="ECO:0000313" key="3">
    <source>
        <dbReference type="Proteomes" id="UP000886595"/>
    </source>
</evidence>
<dbReference type="PANTHER" id="PTHR46265:SF10">
    <property type="entry name" value="RHO GTPASE-ACTIVATING PROTEIN REN1"/>
    <property type="match status" value="1"/>
</dbReference>
<evidence type="ECO:0008006" key="4">
    <source>
        <dbReference type="Google" id="ProtNLM"/>
    </source>
</evidence>
<gene>
    <name evidence="2" type="ORF">Bca52824_027267</name>
</gene>
<dbReference type="Gene3D" id="1.25.40.20">
    <property type="entry name" value="Ankyrin repeat-containing domain"/>
    <property type="match status" value="1"/>
</dbReference>
<accession>A0A8X7SI71</accession>
<keyword evidence="1" id="KW-1133">Transmembrane helix</keyword>
<dbReference type="PANTHER" id="PTHR46265">
    <property type="entry name" value="RHO GTPASE-ACTIVATING PROTEIN 7"/>
    <property type="match status" value="1"/>
</dbReference>
<evidence type="ECO:0000256" key="1">
    <source>
        <dbReference type="SAM" id="Phobius"/>
    </source>
</evidence>
<dbReference type="Proteomes" id="UP000886595">
    <property type="component" value="Unassembled WGS sequence"/>
</dbReference>
<organism evidence="2 3">
    <name type="scientific">Brassica carinata</name>
    <name type="common">Ethiopian mustard</name>
    <name type="synonym">Abyssinian cabbage</name>
    <dbReference type="NCBI Taxonomy" id="52824"/>
    <lineage>
        <taxon>Eukaryota</taxon>
        <taxon>Viridiplantae</taxon>
        <taxon>Streptophyta</taxon>
        <taxon>Embryophyta</taxon>
        <taxon>Tracheophyta</taxon>
        <taxon>Spermatophyta</taxon>
        <taxon>Magnoliopsida</taxon>
        <taxon>eudicotyledons</taxon>
        <taxon>Gunneridae</taxon>
        <taxon>Pentapetalae</taxon>
        <taxon>rosids</taxon>
        <taxon>malvids</taxon>
        <taxon>Brassicales</taxon>
        <taxon>Brassicaceae</taxon>
        <taxon>Brassiceae</taxon>
        <taxon>Brassica</taxon>
    </lineage>
</organism>
<proteinExistence type="predicted"/>
<comment type="caution">
    <text evidence="2">The sequence shown here is derived from an EMBL/GenBank/DDBJ whole genome shotgun (WGS) entry which is preliminary data.</text>
</comment>
<keyword evidence="1" id="KW-0472">Membrane</keyword>
<evidence type="ECO:0000313" key="2">
    <source>
        <dbReference type="EMBL" id="KAG2307519.1"/>
    </source>
</evidence>
<name>A0A8X7SI71_BRACI</name>
<dbReference type="InterPro" id="IPR052799">
    <property type="entry name" value="Rho_GAP_Regulators"/>
</dbReference>
<dbReference type="OrthoDB" id="1745053at2759"/>
<feature type="transmembrane region" description="Helical" evidence="1">
    <location>
        <begin position="151"/>
        <end position="177"/>
    </location>
</feature>
<sequence length="245" mass="26754">MMMQVVASNKNVNRMNTNAVAASMAPLLLRPLLVGDCEIEDDFDVGGDGSMQLLQAAAAANHAQAIVITLLEEDASKFGVHVVRYAASKARSGLCWGQTVRGECLNDIFESTRVSGGLPTEMQIGLLSPLYLRKLFECMGTTNIKLGQVQLIFLLVVQLQCTLLLIFGDLVLINCLLNAAGDPNQKDEEGNRPLEVAALRENKRLLRLFPLTTKSETVSDWTIVGVLAHIESNKEQEENSNSQNL</sequence>
<dbReference type="InterPro" id="IPR036770">
    <property type="entry name" value="Ankyrin_rpt-contain_sf"/>
</dbReference>
<dbReference type="EMBL" id="JAAMPC010000006">
    <property type="protein sequence ID" value="KAG2307519.1"/>
    <property type="molecule type" value="Genomic_DNA"/>
</dbReference>
<keyword evidence="1" id="KW-0812">Transmembrane</keyword>
<protein>
    <recommendedName>
        <fullName evidence="4">Rho-GAP domain-containing protein</fullName>
    </recommendedName>
</protein>
<reference evidence="2 3" key="1">
    <citation type="submission" date="2020-02" db="EMBL/GenBank/DDBJ databases">
        <authorList>
            <person name="Ma Q."/>
            <person name="Huang Y."/>
            <person name="Song X."/>
            <person name="Pei D."/>
        </authorList>
    </citation>
    <scope>NUCLEOTIDE SEQUENCE [LARGE SCALE GENOMIC DNA]</scope>
    <source>
        <strain evidence="2">Sxm20200214</strain>
        <tissue evidence="2">Leaf</tissue>
    </source>
</reference>
<keyword evidence="3" id="KW-1185">Reference proteome</keyword>